<organism evidence="6 7">
    <name type="scientific">Rhodonellum psychrophilum GCM71 = DSM 17998</name>
    <dbReference type="NCBI Taxonomy" id="1123057"/>
    <lineage>
        <taxon>Bacteria</taxon>
        <taxon>Pseudomonadati</taxon>
        <taxon>Bacteroidota</taxon>
        <taxon>Cytophagia</taxon>
        <taxon>Cytophagales</taxon>
        <taxon>Cytophagaceae</taxon>
        <taxon>Rhodonellum</taxon>
    </lineage>
</organism>
<evidence type="ECO:0000259" key="5">
    <source>
        <dbReference type="Pfam" id="PF01814"/>
    </source>
</evidence>
<dbReference type="Pfam" id="PF04405">
    <property type="entry name" value="ScdA_N"/>
    <property type="match status" value="1"/>
</dbReference>
<keyword evidence="4" id="KW-0408">Iron</keyword>
<dbReference type="eggNOG" id="COG2846">
    <property type="taxonomic scope" value="Bacteria"/>
</dbReference>
<evidence type="ECO:0000313" key="7">
    <source>
        <dbReference type="Proteomes" id="UP000016843"/>
    </source>
</evidence>
<dbReference type="EMBL" id="AWXR01000043">
    <property type="protein sequence ID" value="ERM81706.1"/>
    <property type="molecule type" value="Genomic_DNA"/>
</dbReference>
<keyword evidence="7" id="KW-1185">Reference proteome</keyword>
<accession>U5BYI1</accession>
<name>U5BYI1_9BACT</name>
<keyword evidence="2" id="KW-0963">Cytoplasm</keyword>
<dbReference type="InterPro" id="IPR012312">
    <property type="entry name" value="Hemerythrin-like"/>
</dbReference>
<dbReference type="PANTHER" id="PTHR36438:SF1">
    <property type="entry name" value="IRON-SULFUR CLUSTER REPAIR PROTEIN YTFE"/>
    <property type="match status" value="1"/>
</dbReference>
<dbReference type="GO" id="GO:0005737">
    <property type="term" value="C:cytoplasm"/>
    <property type="evidence" value="ECO:0007669"/>
    <property type="project" value="UniProtKB-SubCell"/>
</dbReference>
<evidence type="ECO:0000256" key="4">
    <source>
        <dbReference type="ARBA" id="ARBA00023004"/>
    </source>
</evidence>
<reference evidence="6 7" key="1">
    <citation type="journal article" date="2013" name="Genome Announc.">
        <title>Draft Genome Sequence of the Psychrophilic and Alkaliphilic Rhodonellum psychrophilum Strain GCM71T.</title>
        <authorList>
            <person name="Hauptmann A.L."/>
            <person name="Glaring M.A."/>
            <person name="Hallin P.F."/>
            <person name="Prieme A."/>
            <person name="Stougaard P."/>
        </authorList>
    </citation>
    <scope>NUCLEOTIDE SEQUENCE [LARGE SCALE GENOMIC DNA]</scope>
    <source>
        <strain evidence="6 7">GCM71</strain>
    </source>
</reference>
<dbReference type="PANTHER" id="PTHR36438">
    <property type="entry name" value="IRON-SULFUR CLUSTER REPAIR PROTEIN YTFE"/>
    <property type="match status" value="1"/>
</dbReference>
<gene>
    <name evidence="6" type="ORF">P872_19610</name>
</gene>
<comment type="subcellular location">
    <subcellularLocation>
        <location evidence="1">Cytoplasm</location>
    </subcellularLocation>
</comment>
<dbReference type="GO" id="GO:0046872">
    <property type="term" value="F:metal ion binding"/>
    <property type="evidence" value="ECO:0007669"/>
    <property type="project" value="UniProtKB-KW"/>
</dbReference>
<dbReference type="PATRIC" id="fig|1123057.7.peg.3438"/>
<dbReference type="Pfam" id="PF01814">
    <property type="entry name" value="Hemerythrin"/>
    <property type="match status" value="1"/>
</dbReference>
<dbReference type="NCBIfam" id="TIGR03652">
    <property type="entry name" value="FeS_repair_RIC"/>
    <property type="match status" value="1"/>
</dbReference>
<keyword evidence="3" id="KW-0479">Metal-binding</keyword>
<comment type="caution">
    <text evidence="6">The sequence shown here is derived from an EMBL/GenBank/DDBJ whole genome shotgun (WGS) entry which is preliminary data.</text>
</comment>
<dbReference type="InterPro" id="IPR019903">
    <property type="entry name" value="RIC_family"/>
</dbReference>
<evidence type="ECO:0000313" key="6">
    <source>
        <dbReference type="EMBL" id="ERM81706.1"/>
    </source>
</evidence>
<evidence type="ECO:0000256" key="2">
    <source>
        <dbReference type="ARBA" id="ARBA00022490"/>
    </source>
</evidence>
<dbReference type="Proteomes" id="UP000016843">
    <property type="component" value="Unassembled WGS sequence"/>
</dbReference>
<sequence>MNLFHWNSQKYSKKKNKNMTTVQLKTIGEMVAADYRTAQVFKNHNIDFCCKGNRSIQEASESQNVDPAVVIREIEALQELGKEENENYKSWPLDLLADYIEKKHHSYVSTQIPILNQYLEKLCQVHGKVHPELFEIAEEFKHSGGELTAHMKKEEFILFPFVRKMMQAKQSSSKLEKPHFGKIDNPVQMMMHEHEVEGDRFRKIAALSNDFTPPKDGCGTYQVTYALLREFEEDLHLHIHLENNILFPKSIAMEKELNG</sequence>
<evidence type="ECO:0000256" key="1">
    <source>
        <dbReference type="ARBA" id="ARBA00004496"/>
    </source>
</evidence>
<proteinExistence type="predicted"/>
<protein>
    <recommendedName>
        <fullName evidence="5">Hemerythrin-like domain-containing protein</fullName>
    </recommendedName>
</protein>
<feature type="domain" description="Hemerythrin-like" evidence="5">
    <location>
        <begin position="102"/>
        <end position="249"/>
    </location>
</feature>
<dbReference type="AlphaFoldDB" id="U5BYI1"/>
<dbReference type="Gene3D" id="1.20.120.520">
    <property type="entry name" value="nmb1532 protein domain like"/>
    <property type="match status" value="1"/>
</dbReference>
<evidence type="ECO:0000256" key="3">
    <source>
        <dbReference type="ARBA" id="ARBA00022723"/>
    </source>
</evidence>